<dbReference type="Proteomes" id="UP000076532">
    <property type="component" value="Unassembled WGS sequence"/>
</dbReference>
<evidence type="ECO:0000313" key="5">
    <source>
        <dbReference type="Proteomes" id="UP000076532"/>
    </source>
</evidence>
<proteinExistence type="predicted"/>
<feature type="domain" description="Nucleoplasmin-like" evidence="3">
    <location>
        <begin position="6"/>
        <end position="96"/>
    </location>
</feature>
<sequence>MPHKAWSFRVESGISSSFIPDTDICVKNIALNEPISHSRTRVSLSYHDGNKKMTTILTTLMAGHMEHALVDIYLQRGVLQTFHTNGPNEVFLTGFHTHRMLKHPQKKKAAFRRPKPVISRHCSSLSNALPNSVAVPEKVLEANRGCSIIPYSSESSVSGDEKEITKKPTPTPSKSNGGSILTYLNGNLGDGDCASAGDMVSFFFVVKKIDGTVLDSVAIESDFICSVSASASDHVRDWIFGLVGMKAGGQRRIIVPRAAQSKTRFHDVDLEVSVELRAFLSQFDQETEYMGTRNNSNRPHKRLGHEPDQSNLQHT</sequence>
<evidence type="ECO:0000256" key="1">
    <source>
        <dbReference type="SAM" id="MobiDB-lite"/>
    </source>
</evidence>
<evidence type="ECO:0000313" key="4">
    <source>
        <dbReference type="EMBL" id="KZP31957.1"/>
    </source>
</evidence>
<dbReference type="AlphaFoldDB" id="A0A166URU3"/>
<feature type="region of interest" description="Disordered" evidence="1">
    <location>
        <begin position="289"/>
        <end position="315"/>
    </location>
</feature>
<feature type="domain" description="PPIase FKBP-type" evidence="2">
    <location>
        <begin position="194"/>
        <end position="258"/>
    </location>
</feature>
<evidence type="ECO:0000259" key="3">
    <source>
        <dbReference type="Pfam" id="PF17800"/>
    </source>
</evidence>
<feature type="region of interest" description="Disordered" evidence="1">
    <location>
        <begin position="153"/>
        <end position="178"/>
    </location>
</feature>
<dbReference type="Gene3D" id="2.60.120.340">
    <property type="entry name" value="Nucleoplasmin core domain"/>
    <property type="match status" value="1"/>
</dbReference>
<accession>A0A166URU3</accession>
<dbReference type="Gene3D" id="3.10.50.40">
    <property type="match status" value="1"/>
</dbReference>
<reference evidence="4 5" key="1">
    <citation type="journal article" date="2016" name="Mol. Biol. Evol.">
        <title>Comparative Genomics of Early-Diverging Mushroom-Forming Fungi Provides Insights into the Origins of Lignocellulose Decay Capabilities.</title>
        <authorList>
            <person name="Nagy L.G."/>
            <person name="Riley R."/>
            <person name="Tritt A."/>
            <person name="Adam C."/>
            <person name="Daum C."/>
            <person name="Floudas D."/>
            <person name="Sun H."/>
            <person name="Yadav J.S."/>
            <person name="Pangilinan J."/>
            <person name="Larsson K.H."/>
            <person name="Matsuura K."/>
            <person name="Barry K."/>
            <person name="Labutti K."/>
            <person name="Kuo R."/>
            <person name="Ohm R.A."/>
            <person name="Bhattacharya S.S."/>
            <person name="Shirouzu T."/>
            <person name="Yoshinaga Y."/>
            <person name="Martin F.M."/>
            <person name="Grigoriev I.V."/>
            <person name="Hibbett D.S."/>
        </authorList>
    </citation>
    <scope>NUCLEOTIDE SEQUENCE [LARGE SCALE GENOMIC DNA]</scope>
    <source>
        <strain evidence="4 5">CBS 109695</strain>
    </source>
</reference>
<name>A0A166URU3_9AGAM</name>
<dbReference type="InterPro" id="IPR041232">
    <property type="entry name" value="NPL"/>
</dbReference>
<dbReference type="STRING" id="436010.A0A166URU3"/>
<dbReference type="GO" id="GO:0003755">
    <property type="term" value="F:peptidyl-prolyl cis-trans isomerase activity"/>
    <property type="evidence" value="ECO:0007669"/>
    <property type="project" value="InterPro"/>
</dbReference>
<keyword evidence="5" id="KW-1185">Reference proteome</keyword>
<dbReference type="Pfam" id="PF00254">
    <property type="entry name" value="FKBP_C"/>
    <property type="match status" value="1"/>
</dbReference>
<protein>
    <submittedName>
        <fullName evidence="4">Uncharacterized protein</fullName>
    </submittedName>
</protein>
<dbReference type="SUPFAM" id="SSF54534">
    <property type="entry name" value="FKBP-like"/>
    <property type="match status" value="1"/>
</dbReference>
<gene>
    <name evidence="4" type="ORF">FIBSPDRAFT_549455</name>
</gene>
<dbReference type="EMBL" id="KV417487">
    <property type="protein sequence ID" value="KZP31957.1"/>
    <property type="molecule type" value="Genomic_DNA"/>
</dbReference>
<evidence type="ECO:0000259" key="2">
    <source>
        <dbReference type="Pfam" id="PF00254"/>
    </source>
</evidence>
<dbReference type="OrthoDB" id="77911at2759"/>
<organism evidence="4 5">
    <name type="scientific">Athelia psychrophila</name>
    <dbReference type="NCBI Taxonomy" id="1759441"/>
    <lineage>
        <taxon>Eukaryota</taxon>
        <taxon>Fungi</taxon>
        <taxon>Dikarya</taxon>
        <taxon>Basidiomycota</taxon>
        <taxon>Agaricomycotina</taxon>
        <taxon>Agaricomycetes</taxon>
        <taxon>Agaricomycetidae</taxon>
        <taxon>Atheliales</taxon>
        <taxon>Atheliaceae</taxon>
        <taxon>Athelia</taxon>
    </lineage>
</organism>
<dbReference type="Pfam" id="PF17800">
    <property type="entry name" value="NPL"/>
    <property type="match status" value="1"/>
</dbReference>
<dbReference type="InterPro" id="IPR001179">
    <property type="entry name" value="PPIase_FKBP_dom"/>
</dbReference>
<dbReference type="InterPro" id="IPR046357">
    <property type="entry name" value="PPIase_dom_sf"/>
</dbReference>